<dbReference type="EMBL" id="VOSM01000014">
    <property type="protein sequence ID" value="TXD34256.1"/>
    <property type="molecule type" value="Genomic_DNA"/>
</dbReference>
<dbReference type="AlphaFoldDB" id="A0A5C6X5D8"/>
<evidence type="ECO:0000313" key="3">
    <source>
        <dbReference type="Proteomes" id="UP000321412"/>
    </source>
</evidence>
<protein>
    <submittedName>
        <fullName evidence="2">Uncharacterized protein</fullName>
    </submittedName>
</protein>
<evidence type="ECO:0000313" key="2">
    <source>
        <dbReference type="EMBL" id="TXD34256.1"/>
    </source>
</evidence>
<dbReference type="Proteomes" id="UP000321412">
    <property type="component" value="Unassembled WGS sequence"/>
</dbReference>
<name>A0A5C6X5D8_9DELT</name>
<keyword evidence="3" id="KW-1185">Reference proteome</keyword>
<evidence type="ECO:0000256" key="1">
    <source>
        <dbReference type="SAM" id="MobiDB-lite"/>
    </source>
</evidence>
<comment type="caution">
    <text evidence="2">The sequence shown here is derived from an EMBL/GenBank/DDBJ whole genome shotgun (WGS) entry which is preliminary data.</text>
</comment>
<organism evidence="2 3">
    <name type="scientific">Lujinxingia vulgaris</name>
    <dbReference type="NCBI Taxonomy" id="2600176"/>
    <lineage>
        <taxon>Bacteria</taxon>
        <taxon>Deltaproteobacteria</taxon>
        <taxon>Bradymonadales</taxon>
        <taxon>Lujinxingiaceae</taxon>
        <taxon>Lujinxingia</taxon>
    </lineage>
</organism>
<feature type="compositionally biased region" description="Basic and acidic residues" evidence="1">
    <location>
        <begin position="41"/>
        <end position="50"/>
    </location>
</feature>
<feature type="region of interest" description="Disordered" evidence="1">
    <location>
        <begin position="1"/>
        <end position="96"/>
    </location>
</feature>
<reference evidence="2 3" key="1">
    <citation type="submission" date="2019-08" db="EMBL/GenBank/DDBJ databases">
        <title>Bradymonadales sp. TMQ4.</title>
        <authorList>
            <person name="Liang Q."/>
        </authorList>
    </citation>
    <scope>NUCLEOTIDE SEQUENCE [LARGE SCALE GENOMIC DNA]</scope>
    <source>
        <strain evidence="2 3">TMQ4</strain>
    </source>
</reference>
<sequence length="96" mass="10943">MFSPRTAHSPPPRTFYGPHPPLDLSPPLSPQRLRLALPARDATHRGGGRRDQRRRRPRPRARRRGRRHLPRKALAGHRAGGQLLGGHWSHRQLGDL</sequence>
<feature type="compositionally biased region" description="Pro residues" evidence="1">
    <location>
        <begin position="9"/>
        <end position="29"/>
    </location>
</feature>
<accession>A0A5C6X5D8</accession>
<feature type="compositionally biased region" description="Low complexity" evidence="1">
    <location>
        <begin position="30"/>
        <end position="40"/>
    </location>
</feature>
<gene>
    <name evidence="2" type="ORF">FRC98_18855</name>
</gene>
<proteinExistence type="predicted"/>
<feature type="compositionally biased region" description="Basic residues" evidence="1">
    <location>
        <begin position="51"/>
        <end position="75"/>
    </location>
</feature>